<dbReference type="GO" id="GO:0036220">
    <property type="term" value="F:ITP diphosphatase activity"/>
    <property type="evidence" value="ECO:0007669"/>
    <property type="project" value="UniProtKB-UniRule"/>
</dbReference>
<dbReference type="PANTHER" id="PTHR11067:SF9">
    <property type="entry name" value="INOSINE TRIPHOSPHATE PYROPHOSPHATASE"/>
    <property type="match status" value="1"/>
</dbReference>
<comment type="catalytic activity">
    <reaction evidence="10">
        <text>ITP + H2O = IMP + diphosphate + H(+)</text>
        <dbReference type="Rhea" id="RHEA:29399"/>
        <dbReference type="ChEBI" id="CHEBI:15377"/>
        <dbReference type="ChEBI" id="CHEBI:15378"/>
        <dbReference type="ChEBI" id="CHEBI:33019"/>
        <dbReference type="ChEBI" id="CHEBI:58053"/>
        <dbReference type="ChEBI" id="CHEBI:61402"/>
        <dbReference type="EC" id="3.6.1.66"/>
    </reaction>
</comment>
<dbReference type="InterPro" id="IPR002637">
    <property type="entry name" value="RdgB/HAM1"/>
</dbReference>
<evidence type="ECO:0000256" key="3">
    <source>
        <dbReference type="ARBA" id="ARBA00022723"/>
    </source>
</evidence>
<feature type="binding site" evidence="10">
    <location>
        <begin position="157"/>
        <end position="160"/>
    </location>
    <ligand>
        <name>substrate</name>
    </ligand>
</feature>
<evidence type="ECO:0000256" key="8">
    <source>
        <dbReference type="ARBA" id="ARBA00051875"/>
    </source>
</evidence>
<dbReference type="GO" id="GO:0009117">
    <property type="term" value="P:nucleotide metabolic process"/>
    <property type="evidence" value="ECO:0007669"/>
    <property type="project" value="UniProtKB-KW"/>
</dbReference>
<proteinExistence type="inferred from homology"/>
<evidence type="ECO:0000256" key="2">
    <source>
        <dbReference type="ARBA" id="ARBA00011738"/>
    </source>
</evidence>
<comment type="subunit">
    <text evidence="2 10">Homodimer.</text>
</comment>
<evidence type="ECO:0000256" key="1">
    <source>
        <dbReference type="ARBA" id="ARBA00008023"/>
    </source>
</evidence>
<accession>A0A6S6SYB8</accession>
<gene>
    <name evidence="12" type="ORF">HELGO_WM37543</name>
</gene>
<keyword evidence="6 10" id="KW-0460">Magnesium</keyword>
<organism evidence="12">
    <name type="scientific">uncultured Thiotrichaceae bacterium</name>
    <dbReference type="NCBI Taxonomy" id="298394"/>
    <lineage>
        <taxon>Bacteria</taxon>
        <taxon>Pseudomonadati</taxon>
        <taxon>Pseudomonadota</taxon>
        <taxon>Gammaproteobacteria</taxon>
        <taxon>Thiotrichales</taxon>
        <taxon>Thiotrichaceae</taxon>
        <taxon>environmental samples</taxon>
    </lineage>
</organism>
<evidence type="ECO:0000256" key="11">
    <source>
        <dbReference type="RuleBase" id="RU003781"/>
    </source>
</evidence>
<protein>
    <recommendedName>
        <fullName evidence="10">dITP/XTP pyrophosphatase</fullName>
        <ecNumber evidence="10">3.6.1.66</ecNumber>
    </recommendedName>
    <alternativeName>
        <fullName evidence="10">Non-canonical purine NTP pyrophosphatase</fullName>
    </alternativeName>
    <alternativeName>
        <fullName evidence="10">Non-standard purine NTP pyrophosphatase</fullName>
    </alternativeName>
    <alternativeName>
        <fullName evidence="10">Nucleoside-triphosphate diphosphatase</fullName>
    </alternativeName>
    <alternativeName>
        <fullName evidence="10">Nucleoside-triphosphate pyrophosphatase</fullName>
        <shortName evidence="10">NTPase</shortName>
    </alternativeName>
</protein>
<feature type="binding site" evidence="10">
    <location>
        <position position="43"/>
    </location>
    <ligand>
        <name>Mg(2+)</name>
        <dbReference type="ChEBI" id="CHEBI:18420"/>
    </ligand>
</feature>
<dbReference type="Gene3D" id="3.90.950.10">
    <property type="match status" value="1"/>
</dbReference>
<feature type="binding site" evidence="10">
    <location>
        <begin position="11"/>
        <end position="16"/>
    </location>
    <ligand>
        <name>substrate</name>
    </ligand>
</feature>
<dbReference type="GO" id="GO:0017111">
    <property type="term" value="F:ribonucleoside triphosphate phosphatase activity"/>
    <property type="evidence" value="ECO:0007669"/>
    <property type="project" value="InterPro"/>
</dbReference>
<evidence type="ECO:0000256" key="4">
    <source>
        <dbReference type="ARBA" id="ARBA00022741"/>
    </source>
</evidence>
<sequence>MTEKAKIVLASGNAGKVREFSTLLADLGWNVVPQNEFNVVEAEETGLSFVENAILKARNAAEQTGLPAFADDSGIVVDALQGQPGIYSARFDGKHGDNAANNVKLLSEMQGVPVEKRTARFRCCIVFVRDAADPVPVIAEASWEGAILEAASGTEGFGYDPLFYVPTHDCSAAELDSAEKNRISHRGQALQILIGLLAGCVNQEKG</sequence>
<evidence type="ECO:0000256" key="7">
    <source>
        <dbReference type="ARBA" id="ARBA00023080"/>
    </source>
</evidence>
<comment type="similarity">
    <text evidence="1 10 11">Belongs to the HAM1 NTPase family.</text>
</comment>
<dbReference type="GO" id="GO:0005829">
    <property type="term" value="C:cytosol"/>
    <property type="evidence" value="ECO:0007669"/>
    <property type="project" value="TreeGrafter"/>
</dbReference>
<dbReference type="CDD" id="cd00515">
    <property type="entry name" value="HAM1"/>
    <property type="match status" value="1"/>
</dbReference>
<dbReference type="GO" id="GO:0000166">
    <property type="term" value="F:nucleotide binding"/>
    <property type="evidence" value="ECO:0007669"/>
    <property type="project" value="UniProtKB-KW"/>
</dbReference>
<dbReference type="InterPro" id="IPR020922">
    <property type="entry name" value="dITP/XTP_pyrophosphatase"/>
</dbReference>
<dbReference type="EMBL" id="CACVAV010000179">
    <property type="protein sequence ID" value="CAA6811192.1"/>
    <property type="molecule type" value="Genomic_DNA"/>
</dbReference>
<dbReference type="GO" id="GO:0036222">
    <property type="term" value="F:XTP diphosphatase activity"/>
    <property type="evidence" value="ECO:0007669"/>
    <property type="project" value="UniProtKB-UniRule"/>
</dbReference>
<dbReference type="AlphaFoldDB" id="A0A6S6SYB8"/>
<dbReference type="GO" id="GO:0009146">
    <property type="term" value="P:purine nucleoside triphosphate catabolic process"/>
    <property type="evidence" value="ECO:0007669"/>
    <property type="project" value="UniProtKB-UniRule"/>
</dbReference>
<evidence type="ECO:0000313" key="12">
    <source>
        <dbReference type="EMBL" id="CAA6811192.1"/>
    </source>
</evidence>
<comment type="catalytic activity">
    <reaction evidence="9 10">
        <text>XTP + H2O = XMP + diphosphate + H(+)</text>
        <dbReference type="Rhea" id="RHEA:28610"/>
        <dbReference type="ChEBI" id="CHEBI:15377"/>
        <dbReference type="ChEBI" id="CHEBI:15378"/>
        <dbReference type="ChEBI" id="CHEBI:33019"/>
        <dbReference type="ChEBI" id="CHEBI:57464"/>
        <dbReference type="ChEBI" id="CHEBI:61314"/>
        <dbReference type="EC" id="3.6.1.66"/>
    </reaction>
</comment>
<dbReference type="EC" id="3.6.1.66" evidence="10"/>
<comment type="catalytic activity">
    <reaction evidence="8 10">
        <text>dITP + H2O = dIMP + diphosphate + H(+)</text>
        <dbReference type="Rhea" id="RHEA:28342"/>
        <dbReference type="ChEBI" id="CHEBI:15377"/>
        <dbReference type="ChEBI" id="CHEBI:15378"/>
        <dbReference type="ChEBI" id="CHEBI:33019"/>
        <dbReference type="ChEBI" id="CHEBI:61194"/>
        <dbReference type="ChEBI" id="CHEBI:61382"/>
        <dbReference type="EC" id="3.6.1.66"/>
    </reaction>
</comment>
<comment type="function">
    <text evidence="10">Pyrophosphatase that catalyzes the hydrolysis of nucleoside triphosphates to their monophosphate derivatives, with a high preference for the non-canonical purine nucleotides XTP (xanthosine triphosphate), dITP (deoxyinosine triphosphate) and ITP. Seems to function as a house-cleaning enzyme that removes non-canonical purine nucleotides from the nucleotide pool, thus preventing their incorporation into DNA/RNA and avoiding chromosomal lesions.</text>
</comment>
<dbReference type="HAMAP" id="MF_01405">
    <property type="entry name" value="Non_canon_purine_NTPase"/>
    <property type="match status" value="1"/>
</dbReference>
<evidence type="ECO:0000256" key="5">
    <source>
        <dbReference type="ARBA" id="ARBA00022801"/>
    </source>
</evidence>
<keyword evidence="4 10" id="KW-0547">Nucleotide-binding</keyword>
<dbReference type="PANTHER" id="PTHR11067">
    <property type="entry name" value="INOSINE TRIPHOSPHATE PYROPHOSPHATASE/HAM1 PROTEIN"/>
    <property type="match status" value="1"/>
</dbReference>
<evidence type="ECO:0000256" key="6">
    <source>
        <dbReference type="ARBA" id="ARBA00022842"/>
    </source>
</evidence>
<name>A0A6S6SYB8_9GAMM</name>
<feature type="binding site" evidence="10">
    <location>
        <begin position="185"/>
        <end position="186"/>
    </location>
    <ligand>
        <name>substrate</name>
    </ligand>
</feature>
<comment type="cofactor">
    <cofactor evidence="10">
        <name>Mg(2+)</name>
        <dbReference type="ChEBI" id="CHEBI:18420"/>
    </cofactor>
    <text evidence="10">Binds 1 Mg(2+) ion per subunit.</text>
</comment>
<dbReference type="FunFam" id="3.90.950.10:FF:000001">
    <property type="entry name" value="dITP/XTP pyrophosphatase"/>
    <property type="match status" value="1"/>
</dbReference>
<feature type="binding site" evidence="10">
    <location>
        <position position="73"/>
    </location>
    <ligand>
        <name>substrate</name>
    </ligand>
</feature>
<feature type="binding site" evidence="10">
    <location>
        <position position="72"/>
    </location>
    <ligand>
        <name>Mg(2+)</name>
        <dbReference type="ChEBI" id="CHEBI:18420"/>
    </ligand>
</feature>
<evidence type="ECO:0000256" key="10">
    <source>
        <dbReference type="HAMAP-Rule" id="MF_01405"/>
    </source>
</evidence>
<dbReference type="GO" id="GO:0046872">
    <property type="term" value="F:metal ion binding"/>
    <property type="evidence" value="ECO:0007669"/>
    <property type="project" value="UniProtKB-KW"/>
</dbReference>
<feature type="active site" description="Proton acceptor" evidence="10">
    <location>
        <position position="72"/>
    </location>
</feature>
<keyword evidence="5 10" id="KW-0378">Hydrolase</keyword>
<dbReference type="SUPFAM" id="SSF52972">
    <property type="entry name" value="ITPase-like"/>
    <property type="match status" value="1"/>
</dbReference>
<dbReference type="GO" id="GO:0035870">
    <property type="term" value="F:dITP diphosphatase activity"/>
    <property type="evidence" value="ECO:0007669"/>
    <property type="project" value="UniProtKB-UniRule"/>
</dbReference>
<dbReference type="Pfam" id="PF01725">
    <property type="entry name" value="Ham1p_like"/>
    <property type="match status" value="1"/>
</dbReference>
<dbReference type="NCBIfam" id="TIGR00042">
    <property type="entry name" value="RdgB/HAM1 family non-canonical purine NTP pyrophosphatase"/>
    <property type="match status" value="1"/>
</dbReference>
<keyword evidence="7 10" id="KW-0546">Nucleotide metabolism</keyword>
<keyword evidence="3 10" id="KW-0479">Metal-binding</keyword>
<reference evidence="12" key="1">
    <citation type="submission" date="2020-01" db="EMBL/GenBank/DDBJ databases">
        <authorList>
            <person name="Meier V. D."/>
            <person name="Meier V D."/>
        </authorList>
    </citation>
    <scope>NUCLEOTIDE SEQUENCE</scope>
    <source>
        <strain evidence="12">HLG_WM_MAG_08</strain>
    </source>
</reference>
<evidence type="ECO:0000256" key="9">
    <source>
        <dbReference type="ARBA" id="ARBA00052017"/>
    </source>
</evidence>
<feature type="binding site" evidence="10">
    <location>
        <position position="180"/>
    </location>
    <ligand>
        <name>substrate</name>
    </ligand>
</feature>
<dbReference type="InterPro" id="IPR029001">
    <property type="entry name" value="ITPase-like_fam"/>
</dbReference>